<dbReference type="Gene3D" id="1.10.3720.10">
    <property type="entry name" value="MetI-like"/>
    <property type="match status" value="1"/>
</dbReference>
<feature type="transmembrane region" description="Helical" evidence="7">
    <location>
        <begin position="21"/>
        <end position="45"/>
    </location>
</feature>
<evidence type="ECO:0000256" key="7">
    <source>
        <dbReference type="RuleBase" id="RU363032"/>
    </source>
</evidence>
<accession>A0ABW2RLZ2</accession>
<organism evidence="9 10">
    <name type="scientific">Laceyella putida</name>
    <dbReference type="NCBI Taxonomy" id="110101"/>
    <lineage>
        <taxon>Bacteria</taxon>
        <taxon>Bacillati</taxon>
        <taxon>Bacillota</taxon>
        <taxon>Bacilli</taxon>
        <taxon>Bacillales</taxon>
        <taxon>Thermoactinomycetaceae</taxon>
        <taxon>Laceyella</taxon>
    </lineage>
</organism>
<dbReference type="Proteomes" id="UP001596500">
    <property type="component" value="Unassembled WGS sequence"/>
</dbReference>
<dbReference type="PANTHER" id="PTHR30193:SF37">
    <property type="entry name" value="INNER MEMBRANE ABC TRANSPORTER PERMEASE PROTEIN YCJO"/>
    <property type="match status" value="1"/>
</dbReference>
<keyword evidence="6 7" id="KW-0472">Membrane</keyword>
<reference evidence="10" key="1">
    <citation type="journal article" date="2019" name="Int. J. Syst. Evol. Microbiol.">
        <title>The Global Catalogue of Microorganisms (GCM) 10K type strain sequencing project: providing services to taxonomists for standard genome sequencing and annotation.</title>
        <authorList>
            <consortium name="The Broad Institute Genomics Platform"/>
            <consortium name="The Broad Institute Genome Sequencing Center for Infectious Disease"/>
            <person name="Wu L."/>
            <person name="Ma J."/>
        </authorList>
    </citation>
    <scope>NUCLEOTIDE SEQUENCE [LARGE SCALE GENOMIC DNA]</scope>
    <source>
        <strain evidence="10">CGMCC 1.12942</strain>
    </source>
</reference>
<evidence type="ECO:0000256" key="5">
    <source>
        <dbReference type="ARBA" id="ARBA00022989"/>
    </source>
</evidence>
<evidence type="ECO:0000259" key="8">
    <source>
        <dbReference type="PROSITE" id="PS50928"/>
    </source>
</evidence>
<evidence type="ECO:0000256" key="1">
    <source>
        <dbReference type="ARBA" id="ARBA00004651"/>
    </source>
</evidence>
<proteinExistence type="inferred from homology"/>
<dbReference type="PROSITE" id="PS50928">
    <property type="entry name" value="ABC_TM1"/>
    <property type="match status" value="1"/>
</dbReference>
<protein>
    <submittedName>
        <fullName evidence="9">Carbohydrate ABC transporter permease</fullName>
    </submittedName>
</protein>
<sequence length="300" mass="34091">MSNSAPNAKQPTLWREIKKNASLYLFISPFFIFGLFPVLFSFYLAFHTWDGLGEMKFVGLRNFELLWFDPDFLTSVINTLIIWIESTVPQLILALVLAFLLNAAFIRFKNGLRAVYFLPNITSIVAVTIVFGSFFGTEYGLINAFFRQLGLEPIAWLNSPDWIKTAISVMVIWRWTGYNTIIYLAGLQSIPYDLYEAAKIDGANWRQIFTHITLPLLRPVILFTVILSTIGGLQIFTEAQVLTSGTGGVGNGGLTLVFYLYKQAFENHYYGYASAVAWMLFLMIVGFSIVNWKLTMRKES</sequence>
<keyword evidence="3" id="KW-1003">Cell membrane</keyword>
<dbReference type="CDD" id="cd06261">
    <property type="entry name" value="TM_PBP2"/>
    <property type="match status" value="1"/>
</dbReference>
<dbReference type="InterPro" id="IPR000515">
    <property type="entry name" value="MetI-like"/>
</dbReference>
<keyword evidence="2 7" id="KW-0813">Transport</keyword>
<dbReference type="InterPro" id="IPR051393">
    <property type="entry name" value="ABC_transporter_permease"/>
</dbReference>
<evidence type="ECO:0000256" key="3">
    <source>
        <dbReference type="ARBA" id="ARBA00022475"/>
    </source>
</evidence>
<comment type="similarity">
    <text evidence="7">Belongs to the binding-protein-dependent transport system permease family.</text>
</comment>
<feature type="domain" description="ABC transmembrane type-1" evidence="8">
    <location>
        <begin position="76"/>
        <end position="291"/>
    </location>
</feature>
<dbReference type="InterPro" id="IPR035906">
    <property type="entry name" value="MetI-like_sf"/>
</dbReference>
<comment type="subcellular location">
    <subcellularLocation>
        <location evidence="1 7">Cell membrane</location>
        <topology evidence="1 7">Multi-pass membrane protein</topology>
    </subcellularLocation>
</comment>
<evidence type="ECO:0000256" key="2">
    <source>
        <dbReference type="ARBA" id="ARBA00022448"/>
    </source>
</evidence>
<name>A0ABW2RLZ2_9BACL</name>
<keyword evidence="4 7" id="KW-0812">Transmembrane</keyword>
<dbReference type="EMBL" id="JBHTBW010000032">
    <property type="protein sequence ID" value="MFC7441722.1"/>
    <property type="molecule type" value="Genomic_DNA"/>
</dbReference>
<feature type="transmembrane region" description="Helical" evidence="7">
    <location>
        <begin position="216"/>
        <end position="236"/>
    </location>
</feature>
<dbReference type="SUPFAM" id="SSF161098">
    <property type="entry name" value="MetI-like"/>
    <property type="match status" value="1"/>
</dbReference>
<keyword evidence="5 7" id="KW-1133">Transmembrane helix</keyword>
<comment type="caution">
    <text evidence="9">The sequence shown here is derived from an EMBL/GenBank/DDBJ whole genome shotgun (WGS) entry which is preliminary data.</text>
</comment>
<evidence type="ECO:0000256" key="6">
    <source>
        <dbReference type="ARBA" id="ARBA00023136"/>
    </source>
</evidence>
<gene>
    <name evidence="9" type="ORF">ACFQNG_11420</name>
</gene>
<feature type="transmembrane region" description="Helical" evidence="7">
    <location>
        <begin position="114"/>
        <end position="137"/>
    </location>
</feature>
<evidence type="ECO:0000313" key="9">
    <source>
        <dbReference type="EMBL" id="MFC7441722.1"/>
    </source>
</evidence>
<feature type="transmembrane region" description="Helical" evidence="7">
    <location>
        <begin position="269"/>
        <end position="290"/>
    </location>
</feature>
<dbReference type="Pfam" id="PF00528">
    <property type="entry name" value="BPD_transp_1"/>
    <property type="match status" value="1"/>
</dbReference>
<keyword evidence="10" id="KW-1185">Reference proteome</keyword>
<evidence type="ECO:0000256" key="4">
    <source>
        <dbReference type="ARBA" id="ARBA00022692"/>
    </source>
</evidence>
<evidence type="ECO:0000313" key="10">
    <source>
        <dbReference type="Proteomes" id="UP001596500"/>
    </source>
</evidence>
<dbReference type="PANTHER" id="PTHR30193">
    <property type="entry name" value="ABC TRANSPORTER PERMEASE PROTEIN"/>
    <property type="match status" value="1"/>
</dbReference>
<dbReference type="RefSeq" id="WP_379865117.1">
    <property type="nucleotide sequence ID" value="NZ_JBHTBW010000032.1"/>
</dbReference>